<evidence type="ECO:0000313" key="15">
    <source>
        <dbReference type="EMBL" id="MBX7487178.1"/>
    </source>
</evidence>
<evidence type="ECO:0000256" key="5">
    <source>
        <dbReference type="ARBA" id="ARBA00022475"/>
    </source>
</evidence>
<comment type="similarity">
    <text evidence="2 14">Belongs to the UppP family.</text>
</comment>
<organism evidence="15 16">
    <name type="scientific">Qipengyuania pacifica</name>
    <dbReference type="NCBI Taxonomy" id="2860199"/>
    <lineage>
        <taxon>Bacteria</taxon>
        <taxon>Pseudomonadati</taxon>
        <taxon>Pseudomonadota</taxon>
        <taxon>Alphaproteobacteria</taxon>
        <taxon>Sphingomonadales</taxon>
        <taxon>Erythrobacteraceae</taxon>
        <taxon>Qipengyuania</taxon>
    </lineage>
</organism>
<keyword evidence="6 14" id="KW-0812">Transmembrane</keyword>
<name>A0ABS7JBY1_9SPHN</name>
<feature type="transmembrane region" description="Helical" evidence="14">
    <location>
        <begin position="186"/>
        <end position="204"/>
    </location>
</feature>
<keyword evidence="14" id="KW-0133">Cell shape</keyword>
<reference evidence="15 16" key="1">
    <citation type="submission" date="2021-08" db="EMBL/GenBank/DDBJ databases">
        <title>Comparative Genomics Analysis of the Genus Qipengyuania Reveals Extensive Genetic Diversity and Metabolic Versatility, Including the Description of Fifteen Novel Species.</title>
        <authorList>
            <person name="Liu Y."/>
        </authorList>
    </citation>
    <scope>NUCLEOTIDE SEQUENCE [LARGE SCALE GENOMIC DNA]</scope>
    <source>
        <strain evidence="15 16">GH25</strain>
    </source>
</reference>
<keyword evidence="5 14" id="KW-1003">Cell membrane</keyword>
<comment type="function">
    <text evidence="14">Catalyzes the dephosphorylation of undecaprenyl diphosphate (UPP). Confers resistance to bacitracin.</text>
</comment>
<feature type="transmembrane region" description="Helical" evidence="14">
    <location>
        <begin position="225"/>
        <end position="244"/>
    </location>
</feature>
<feature type="transmembrane region" description="Helical" evidence="14">
    <location>
        <begin position="115"/>
        <end position="134"/>
    </location>
</feature>
<evidence type="ECO:0000256" key="9">
    <source>
        <dbReference type="ARBA" id="ARBA00023136"/>
    </source>
</evidence>
<evidence type="ECO:0000256" key="10">
    <source>
        <dbReference type="ARBA" id="ARBA00023251"/>
    </source>
</evidence>
<comment type="miscellaneous">
    <text evidence="14">Bacitracin is thought to be involved in the inhibition of peptidoglycan synthesis by sequestering undecaprenyl diphosphate, thereby reducing the pool of lipid carrier available.</text>
</comment>
<proteinExistence type="inferred from homology"/>
<comment type="caution">
    <text evidence="15">The sequence shown here is derived from an EMBL/GenBank/DDBJ whole genome shotgun (WGS) entry which is preliminary data.</text>
</comment>
<evidence type="ECO:0000256" key="8">
    <source>
        <dbReference type="ARBA" id="ARBA00022989"/>
    </source>
</evidence>
<keyword evidence="14" id="KW-0961">Cell wall biogenesis/degradation</keyword>
<evidence type="ECO:0000256" key="2">
    <source>
        <dbReference type="ARBA" id="ARBA00010621"/>
    </source>
</evidence>
<keyword evidence="10 14" id="KW-0046">Antibiotic resistance</keyword>
<evidence type="ECO:0000256" key="3">
    <source>
        <dbReference type="ARBA" id="ARBA00012374"/>
    </source>
</evidence>
<keyword evidence="8 14" id="KW-1133">Transmembrane helix</keyword>
<comment type="subcellular location">
    <subcellularLocation>
        <location evidence="1 14">Cell membrane</location>
        <topology evidence="1 14">Multi-pass membrane protein</topology>
    </subcellularLocation>
</comment>
<sequence>MRMNDYLTAIFLGIVEGLTEFIPVSSTGHLILATELSGADPSEWAMFNVVIQLGAILAVVYQYWGTFWSAGMGVLRREREGLMFARNILLGFLPSAVIGFTLYENFEAMLGNPGIVPWALIAGGIAIIVIERLAKPREDGQGVADLSLTKVLAVGFAQCLAMVPGVSRSGATIMGALAMGINRKTAAEFSFFLAVPTMVGATTLEMATKYDQLMAGATRVGWDEIAIGFVVSFIVALFVIRAFVAFVSRNGFTPFGWYRIVAGTAALLWLGIV</sequence>
<dbReference type="PANTHER" id="PTHR30622:SF3">
    <property type="entry name" value="UNDECAPRENYL-DIPHOSPHATASE"/>
    <property type="match status" value="1"/>
</dbReference>
<dbReference type="EC" id="3.6.1.27" evidence="3 14"/>
<evidence type="ECO:0000256" key="14">
    <source>
        <dbReference type="HAMAP-Rule" id="MF_01006"/>
    </source>
</evidence>
<feature type="transmembrane region" description="Helical" evidence="14">
    <location>
        <begin position="84"/>
        <end position="103"/>
    </location>
</feature>
<keyword evidence="9 14" id="KW-0472">Membrane</keyword>
<evidence type="ECO:0000256" key="13">
    <source>
        <dbReference type="ARBA" id="ARBA00047594"/>
    </source>
</evidence>
<evidence type="ECO:0000313" key="16">
    <source>
        <dbReference type="Proteomes" id="UP000776651"/>
    </source>
</evidence>
<comment type="catalytic activity">
    <reaction evidence="13 14">
        <text>di-trans,octa-cis-undecaprenyl diphosphate + H2O = di-trans,octa-cis-undecaprenyl phosphate + phosphate + H(+)</text>
        <dbReference type="Rhea" id="RHEA:28094"/>
        <dbReference type="ChEBI" id="CHEBI:15377"/>
        <dbReference type="ChEBI" id="CHEBI:15378"/>
        <dbReference type="ChEBI" id="CHEBI:43474"/>
        <dbReference type="ChEBI" id="CHEBI:58405"/>
        <dbReference type="ChEBI" id="CHEBI:60392"/>
        <dbReference type="EC" id="3.6.1.27"/>
    </reaction>
</comment>
<accession>A0ABS7JBY1</accession>
<protein>
    <recommendedName>
        <fullName evidence="4 14">Undecaprenyl-diphosphatase</fullName>
        <ecNumber evidence="3 14">3.6.1.27</ecNumber>
    </recommendedName>
    <alternativeName>
        <fullName evidence="12 14">Bacitracin resistance protein</fullName>
    </alternativeName>
    <alternativeName>
        <fullName evidence="11 14">Undecaprenyl pyrophosphate phosphatase</fullName>
    </alternativeName>
</protein>
<gene>
    <name evidence="14" type="primary">uppP</name>
    <name evidence="15" type="ORF">K3177_01495</name>
</gene>
<dbReference type="GO" id="GO:0050380">
    <property type="term" value="F:undecaprenyl-diphosphatase activity"/>
    <property type="evidence" value="ECO:0007669"/>
    <property type="project" value="UniProtKB-EC"/>
</dbReference>
<evidence type="ECO:0000256" key="12">
    <source>
        <dbReference type="ARBA" id="ARBA00032932"/>
    </source>
</evidence>
<keyword evidence="14" id="KW-0573">Peptidoglycan synthesis</keyword>
<dbReference type="NCBIfam" id="NF001389">
    <property type="entry name" value="PRK00281.1-2"/>
    <property type="match status" value="1"/>
</dbReference>
<dbReference type="Pfam" id="PF02673">
    <property type="entry name" value="BacA"/>
    <property type="match status" value="1"/>
</dbReference>
<dbReference type="PANTHER" id="PTHR30622">
    <property type="entry name" value="UNDECAPRENYL-DIPHOSPHATASE"/>
    <property type="match status" value="1"/>
</dbReference>
<dbReference type="HAMAP" id="MF_01006">
    <property type="entry name" value="Undec_diphosphatase"/>
    <property type="match status" value="1"/>
</dbReference>
<dbReference type="NCBIfam" id="NF001390">
    <property type="entry name" value="PRK00281.1-4"/>
    <property type="match status" value="1"/>
</dbReference>
<keyword evidence="16" id="KW-1185">Reference proteome</keyword>
<evidence type="ECO:0000256" key="7">
    <source>
        <dbReference type="ARBA" id="ARBA00022801"/>
    </source>
</evidence>
<evidence type="ECO:0000256" key="4">
    <source>
        <dbReference type="ARBA" id="ARBA00021581"/>
    </source>
</evidence>
<feature type="transmembrane region" description="Helical" evidence="14">
    <location>
        <begin position="45"/>
        <end position="64"/>
    </location>
</feature>
<dbReference type="InterPro" id="IPR003824">
    <property type="entry name" value="UppP"/>
</dbReference>
<evidence type="ECO:0000256" key="1">
    <source>
        <dbReference type="ARBA" id="ARBA00004651"/>
    </source>
</evidence>
<keyword evidence="7 14" id="KW-0378">Hydrolase</keyword>
<dbReference type="EMBL" id="JAIGNQ010000001">
    <property type="protein sequence ID" value="MBX7487178.1"/>
    <property type="molecule type" value="Genomic_DNA"/>
</dbReference>
<evidence type="ECO:0000256" key="6">
    <source>
        <dbReference type="ARBA" id="ARBA00022692"/>
    </source>
</evidence>
<dbReference type="Proteomes" id="UP000776651">
    <property type="component" value="Unassembled WGS sequence"/>
</dbReference>
<feature type="transmembrane region" description="Helical" evidence="14">
    <location>
        <begin position="256"/>
        <end position="272"/>
    </location>
</feature>
<evidence type="ECO:0000256" key="11">
    <source>
        <dbReference type="ARBA" id="ARBA00032707"/>
    </source>
</evidence>
<dbReference type="NCBIfam" id="TIGR00753">
    <property type="entry name" value="undec_PP_bacA"/>
    <property type="match status" value="1"/>
</dbReference>